<proteinExistence type="predicted"/>
<name>A0ACB9L5E5_9MYRT</name>
<dbReference type="EMBL" id="CM042891">
    <property type="protein sequence ID" value="KAI4304770.1"/>
    <property type="molecule type" value="Genomic_DNA"/>
</dbReference>
<accession>A0ACB9L5E5</accession>
<reference evidence="2" key="1">
    <citation type="journal article" date="2023" name="Front. Plant Sci.">
        <title>Chromosomal-level genome assembly of Melastoma candidum provides insights into trichome evolution.</title>
        <authorList>
            <person name="Zhong Y."/>
            <person name="Wu W."/>
            <person name="Sun C."/>
            <person name="Zou P."/>
            <person name="Liu Y."/>
            <person name="Dai S."/>
            <person name="Zhou R."/>
        </authorList>
    </citation>
    <scope>NUCLEOTIDE SEQUENCE [LARGE SCALE GENOMIC DNA]</scope>
</reference>
<organism evidence="1 2">
    <name type="scientific">Melastoma candidum</name>
    <dbReference type="NCBI Taxonomy" id="119954"/>
    <lineage>
        <taxon>Eukaryota</taxon>
        <taxon>Viridiplantae</taxon>
        <taxon>Streptophyta</taxon>
        <taxon>Embryophyta</taxon>
        <taxon>Tracheophyta</taxon>
        <taxon>Spermatophyta</taxon>
        <taxon>Magnoliopsida</taxon>
        <taxon>eudicotyledons</taxon>
        <taxon>Gunneridae</taxon>
        <taxon>Pentapetalae</taxon>
        <taxon>rosids</taxon>
        <taxon>malvids</taxon>
        <taxon>Myrtales</taxon>
        <taxon>Melastomataceae</taxon>
        <taxon>Melastomatoideae</taxon>
        <taxon>Melastomateae</taxon>
        <taxon>Melastoma</taxon>
    </lineage>
</organism>
<dbReference type="Proteomes" id="UP001057402">
    <property type="component" value="Chromosome 12"/>
</dbReference>
<gene>
    <name evidence="1" type="ORF">MLD38_040241</name>
</gene>
<evidence type="ECO:0000313" key="1">
    <source>
        <dbReference type="EMBL" id="KAI4304770.1"/>
    </source>
</evidence>
<keyword evidence="2" id="KW-1185">Reference proteome</keyword>
<comment type="caution">
    <text evidence="1">The sequence shown here is derived from an EMBL/GenBank/DDBJ whole genome shotgun (WGS) entry which is preliminary data.</text>
</comment>
<sequence>MKKKLDTRFPAAQIKKIMQADEDVGKIAMVVPLLVSKALELFLQELCNRTHEITLRKGAKTVNSLHLKQCVQTFNVFDFLKEIVGKVPDLAGSDTAAAGDDHSVPPKRRKVANGENDTDSESKRIQCNESIHAGITAGGRGKGRGRGRGGLRDSDQGMPAQIGKLEDNCNHCDEHDPERGDDLTESREIVSTIKSEKFSGRNFDLNIDLDENGDSQPVVPGSQAGSSADMTVEEKHGEEYPGWSLSDAEKMAIDPLRLANFGSMVEYEEDDYDEEDC</sequence>
<protein>
    <submittedName>
        <fullName evidence="1">Uncharacterized protein</fullName>
    </submittedName>
</protein>
<evidence type="ECO:0000313" key="2">
    <source>
        <dbReference type="Proteomes" id="UP001057402"/>
    </source>
</evidence>